<dbReference type="InterPro" id="IPR025711">
    <property type="entry name" value="PepSY"/>
</dbReference>
<dbReference type="Gene3D" id="3.10.450.40">
    <property type="match status" value="2"/>
</dbReference>
<accession>A0AAE3HK41</accession>
<keyword evidence="3" id="KW-1185">Reference proteome</keyword>
<dbReference type="EMBL" id="JANUCT010000003">
    <property type="protein sequence ID" value="MCS3902549.1"/>
    <property type="molecule type" value="Genomic_DNA"/>
</dbReference>
<comment type="caution">
    <text evidence="2">The sequence shown here is derived from an EMBL/GenBank/DDBJ whole genome shotgun (WGS) entry which is preliminary data.</text>
</comment>
<proteinExistence type="predicted"/>
<organism evidence="2 3">
    <name type="scientific">Methylohalomonas lacus</name>
    <dbReference type="NCBI Taxonomy" id="398773"/>
    <lineage>
        <taxon>Bacteria</taxon>
        <taxon>Pseudomonadati</taxon>
        <taxon>Pseudomonadota</taxon>
        <taxon>Gammaproteobacteria</taxon>
        <taxon>Methylohalomonadales</taxon>
        <taxon>Methylohalomonadaceae</taxon>
        <taxon>Methylohalomonas</taxon>
    </lineage>
</organism>
<protein>
    <submittedName>
        <fullName evidence="2">Membrane protein YkoI</fullName>
    </submittedName>
</protein>
<dbReference type="Pfam" id="PF03413">
    <property type="entry name" value="PepSY"/>
    <property type="match status" value="2"/>
</dbReference>
<sequence>MTMAPVYADAQESAELLHGKVHLETCMAAALAERAGRVIKVEMKREAGGPVYEFDIRDNNARDWDIECDADSGEIIEIEQEVTTPRHPLFQEVATVSEQSAREIARQAYPGVIVETEYEIESDGRAVYEFDIRQDDGTEMKVEIDAATGEVHEANREYWQIGYE</sequence>
<reference evidence="2" key="1">
    <citation type="submission" date="2022-08" db="EMBL/GenBank/DDBJ databases">
        <title>Genomic Encyclopedia of Type Strains, Phase III (KMG-III): the genomes of soil and plant-associated and newly described type strains.</title>
        <authorList>
            <person name="Whitman W."/>
        </authorList>
    </citation>
    <scope>NUCLEOTIDE SEQUENCE</scope>
    <source>
        <strain evidence="2">HMT 1</strain>
    </source>
</reference>
<name>A0AAE3HK41_9GAMM</name>
<evidence type="ECO:0000313" key="3">
    <source>
        <dbReference type="Proteomes" id="UP001204445"/>
    </source>
</evidence>
<dbReference type="RefSeq" id="WP_259054094.1">
    <property type="nucleotide sequence ID" value="NZ_JANUCT010000003.1"/>
</dbReference>
<evidence type="ECO:0000313" key="2">
    <source>
        <dbReference type="EMBL" id="MCS3902549.1"/>
    </source>
</evidence>
<dbReference type="AlphaFoldDB" id="A0AAE3HK41"/>
<feature type="domain" description="PepSY" evidence="1">
    <location>
        <begin position="23"/>
        <end position="79"/>
    </location>
</feature>
<feature type="domain" description="PepSY" evidence="1">
    <location>
        <begin position="96"/>
        <end position="151"/>
    </location>
</feature>
<gene>
    <name evidence="2" type="ORF">J2T55_000553</name>
</gene>
<dbReference type="Proteomes" id="UP001204445">
    <property type="component" value="Unassembled WGS sequence"/>
</dbReference>
<evidence type="ECO:0000259" key="1">
    <source>
        <dbReference type="Pfam" id="PF03413"/>
    </source>
</evidence>